<feature type="binding site" evidence="5">
    <location>
        <begin position="91"/>
        <end position="94"/>
    </location>
    <ligand>
        <name>FAD</name>
        <dbReference type="ChEBI" id="CHEBI:57692"/>
    </ligand>
</feature>
<protein>
    <submittedName>
        <fullName evidence="9">Choline dehydrogenase</fullName>
    </submittedName>
</protein>
<dbReference type="Pfam" id="PF05199">
    <property type="entry name" value="GMC_oxred_C"/>
    <property type="match status" value="1"/>
</dbReference>
<dbReference type="SUPFAM" id="SSF51905">
    <property type="entry name" value="FAD/NAD(P)-binding domain"/>
    <property type="match status" value="1"/>
</dbReference>
<dbReference type="InterPro" id="IPR000172">
    <property type="entry name" value="GMC_OxRdtase_N"/>
</dbReference>
<evidence type="ECO:0000256" key="2">
    <source>
        <dbReference type="ARBA" id="ARBA00010790"/>
    </source>
</evidence>
<keyword evidence="3 6" id="KW-0285">Flavoprotein</keyword>
<dbReference type="PIRSF" id="PIRSF000137">
    <property type="entry name" value="Alcohol_oxidase"/>
    <property type="match status" value="1"/>
</dbReference>
<feature type="domain" description="Glucose-methanol-choline oxidoreductase N-terminal" evidence="8">
    <location>
        <begin position="255"/>
        <end position="269"/>
    </location>
</feature>
<evidence type="ECO:0000256" key="1">
    <source>
        <dbReference type="ARBA" id="ARBA00001974"/>
    </source>
</evidence>
<dbReference type="PROSITE" id="PS00623">
    <property type="entry name" value="GMC_OXRED_1"/>
    <property type="match status" value="1"/>
</dbReference>
<comment type="cofactor">
    <cofactor evidence="1 5">
        <name>FAD</name>
        <dbReference type="ChEBI" id="CHEBI:57692"/>
    </cofactor>
</comment>
<dbReference type="GO" id="GO:0050660">
    <property type="term" value="F:flavin adenine dinucleotide binding"/>
    <property type="evidence" value="ECO:0007669"/>
    <property type="project" value="InterPro"/>
</dbReference>
<evidence type="ECO:0000313" key="9">
    <source>
        <dbReference type="EMBL" id="SKB79016.1"/>
    </source>
</evidence>
<feature type="domain" description="Glucose-methanol-choline oxidoreductase N-terminal" evidence="7">
    <location>
        <begin position="81"/>
        <end position="104"/>
    </location>
</feature>
<evidence type="ECO:0000256" key="3">
    <source>
        <dbReference type="ARBA" id="ARBA00022630"/>
    </source>
</evidence>
<comment type="similarity">
    <text evidence="2 6">Belongs to the GMC oxidoreductase family.</text>
</comment>
<evidence type="ECO:0000256" key="6">
    <source>
        <dbReference type="RuleBase" id="RU003968"/>
    </source>
</evidence>
<keyword evidence="4 5" id="KW-0274">FAD</keyword>
<evidence type="ECO:0000256" key="4">
    <source>
        <dbReference type="ARBA" id="ARBA00022827"/>
    </source>
</evidence>
<dbReference type="Proteomes" id="UP000190044">
    <property type="component" value="Unassembled WGS sequence"/>
</dbReference>
<sequence>MTNIDYIIVGGGSAGCVLADQLSADPDCNVLLVEEGQGGDGFLVEMPKGFGKTLTDPKTAHYYPTVNAREGGAGPEVWVRGKMLGGSSGVNGMVWNRGVAADYDRLGELAGEQWSWEHMRPIFLSLENHASGASEDRGVGGPIQVKTHPLPSPLMKAWIEAGREMGLPVKSDHSDPRQEGIGPLQWNIDGKGRRVSAARGFLGRARNRPNLRVETGVRTDRVIVEGRRAVGIAGTRSDGSAVEYRCRGEVILSAGAIGSPRILQLSGIGAPDDLRNAGIDVLLDSPGIGHNMREHVLVMMNWRLRHMRDSVNNQFGGARLLANVTKHVLGINNVMSYGSSEAAAFVKALPESERPDSQLMFAPYSLDPTKGMAMEDEPGMQVFTMTLRPRSEGRVLVTSADPAAMLDIVPNHLAHEYDRRAAVAQFRFVRKLMAQPALEPFVVGETDFTATAQTDDEILDLFRLYGGAGYHATATVRMGRDNSAPLDGRLRLRGIDGLRVIDCSVFPEMVAGNTNAPTMGMAMRAAQLVREDRRNASAQAA</sequence>
<dbReference type="RefSeq" id="WP_079639410.1">
    <property type="nucleotide sequence ID" value="NZ_FUYP01000019.1"/>
</dbReference>
<dbReference type="InterPro" id="IPR012132">
    <property type="entry name" value="GMC_OxRdtase"/>
</dbReference>
<gene>
    <name evidence="9" type="ORF">SAMN06295937_10193</name>
</gene>
<dbReference type="Gene3D" id="3.50.50.60">
    <property type="entry name" value="FAD/NAD(P)-binding domain"/>
    <property type="match status" value="1"/>
</dbReference>
<organism evidence="9 10">
    <name type="scientific">Sphingopyxis flava</name>
    <dbReference type="NCBI Taxonomy" id="1507287"/>
    <lineage>
        <taxon>Bacteria</taxon>
        <taxon>Pseudomonadati</taxon>
        <taxon>Pseudomonadota</taxon>
        <taxon>Alphaproteobacteria</taxon>
        <taxon>Sphingomonadales</taxon>
        <taxon>Sphingomonadaceae</taxon>
        <taxon>Sphingopyxis</taxon>
    </lineage>
</organism>
<proteinExistence type="inferred from homology"/>
<dbReference type="SUPFAM" id="SSF54373">
    <property type="entry name" value="FAD-linked reductases, C-terminal domain"/>
    <property type="match status" value="1"/>
</dbReference>
<dbReference type="InterPro" id="IPR036188">
    <property type="entry name" value="FAD/NAD-bd_sf"/>
</dbReference>
<dbReference type="AlphaFoldDB" id="A0A1T5E5E3"/>
<evidence type="ECO:0000313" key="10">
    <source>
        <dbReference type="Proteomes" id="UP000190044"/>
    </source>
</evidence>
<evidence type="ECO:0000259" key="7">
    <source>
        <dbReference type="PROSITE" id="PS00623"/>
    </source>
</evidence>
<dbReference type="PANTHER" id="PTHR11552:SF147">
    <property type="entry name" value="CHOLINE DEHYDROGENASE, MITOCHONDRIAL"/>
    <property type="match status" value="1"/>
</dbReference>
<dbReference type="GO" id="GO:0016614">
    <property type="term" value="F:oxidoreductase activity, acting on CH-OH group of donors"/>
    <property type="evidence" value="ECO:0007669"/>
    <property type="project" value="InterPro"/>
</dbReference>
<dbReference type="Gene3D" id="3.30.560.10">
    <property type="entry name" value="Glucose Oxidase, domain 3"/>
    <property type="match status" value="1"/>
</dbReference>
<evidence type="ECO:0000259" key="8">
    <source>
        <dbReference type="PROSITE" id="PS00624"/>
    </source>
</evidence>
<dbReference type="Pfam" id="PF00732">
    <property type="entry name" value="GMC_oxred_N"/>
    <property type="match status" value="1"/>
</dbReference>
<name>A0A1T5E5E3_9SPHN</name>
<dbReference type="OrthoDB" id="9785276at2"/>
<dbReference type="InterPro" id="IPR007867">
    <property type="entry name" value="GMC_OxRtase_C"/>
</dbReference>
<dbReference type="PANTHER" id="PTHR11552">
    <property type="entry name" value="GLUCOSE-METHANOL-CHOLINE GMC OXIDOREDUCTASE"/>
    <property type="match status" value="1"/>
</dbReference>
<reference evidence="10" key="1">
    <citation type="submission" date="2017-02" db="EMBL/GenBank/DDBJ databases">
        <authorList>
            <person name="Varghese N."/>
            <person name="Submissions S."/>
        </authorList>
    </citation>
    <scope>NUCLEOTIDE SEQUENCE [LARGE SCALE GENOMIC DNA]</scope>
    <source>
        <strain evidence="10">R11H</strain>
    </source>
</reference>
<dbReference type="EMBL" id="FUYP01000019">
    <property type="protein sequence ID" value="SKB79016.1"/>
    <property type="molecule type" value="Genomic_DNA"/>
</dbReference>
<dbReference type="PROSITE" id="PS00624">
    <property type="entry name" value="GMC_OXRED_2"/>
    <property type="match status" value="1"/>
</dbReference>
<keyword evidence="10" id="KW-1185">Reference proteome</keyword>
<accession>A0A1T5E5E3</accession>
<evidence type="ECO:0000256" key="5">
    <source>
        <dbReference type="PIRSR" id="PIRSR000137-2"/>
    </source>
</evidence>